<evidence type="ECO:0000313" key="1">
    <source>
        <dbReference type="EMBL" id="SCB36011.1"/>
    </source>
</evidence>
<dbReference type="AlphaFoldDB" id="A0A1C3W800"/>
<proteinExistence type="predicted"/>
<reference evidence="1 2" key="1">
    <citation type="submission" date="2016-08" db="EMBL/GenBank/DDBJ databases">
        <authorList>
            <person name="Seilhamer J.J."/>
        </authorList>
    </citation>
    <scope>NUCLEOTIDE SEQUENCE [LARGE SCALE GENOMIC DNA]</scope>
    <source>
        <strain evidence="1 2">CCBAU 10071</strain>
    </source>
</reference>
<accession>A0A1C3W800</accession>
<evidence type="ECO:0000313" key="2">
    <source>
        <dbReference type="Proteomes" id="UP000183174"/>
    </source>
</evidence>
<protein>
    <submittedName>
        <fullName evidence="1">Uncharacterized protein</fullName>
    </submittedName>
</protein>
<gene>
    <name evidence="1" type="ORF">GA0061099_1005409</name>
</gene>
<dbReference type="RefSeq" id="WP_074447985.1">
    <property type="nucleotide sequence ID" value="NZ_FMAE01000005.1"/>
</dbReference>
<organism evidence="1 2">
    <name type="scientific">Bradyrhizobium yuanmingense</name>
    <dbReference type="NCBI Taxonomy" id="108015"/>
    <lineage>
        <taxon>Bacteria</taxon>
        <taxon>Pseudomonadati</taxon>
        <taxon>Pseudomonadota</taxon>
        <taxon>Alphaproteobacteria</taxon>
        <taxon>Hyphomicrobiales</taxon>
        <taxon>Nitrobacteraceae</taxon>
        <taxon>Bradyrhizobium</taxon>
    </lineage>
</organism>
<sequence length="205" mass="22054">MTAISAFRSSDAVHVFSDGAWHDPATGKLCGIGTKVTILPEYNGVLGITGTSEIPVLLSSHLVENPLADLHSLADAMPDLVRTCFTRSKALGLNLTGRCEVVLAGWTENAGPLIHVVECHPEHGIFKGRAVERHIRPSIGDTSQMRFPHDGLLLLEKQYGTKCQQPGTFGAGAVGRVVGGFAQHTQIAAEGIFIKLLKRWPDEIQ</sequence>
<dbReference type="EMBL" id="FMAE01000005">
    <property type="protein sequence ID" value="SCB36011.1"/>
    <property type="molecule type" value="Genomic_DNA"/>
</dbReference>
<dbReference type="Proteomes" id="UP000183174">
    <property type="component" value="Unassembled WGS sequence"/>
</dbReference>
<name>A0A1C3W800_9BRAD</name>